<dbReference type="Pfam" id="PF00535">
    <property type="entry name" value="Glycos_transf_2"/>
    <property type="match status" value="1"/>
</dbReference>
<evidence type="ECO:0000256" key="2">
    <source>
        <dbReference type="ARBA" id="ARBA00023157"/>
    </source>
</evidence>
<dbReference type="InterPro" id="IPR027791">
    <property type="entry name" value="Galactosyl_T_C"/>
</dbReference>
<dbReference type="PANTHER" id="PTHR11675">
    <property type="entry name" value="N-ACETYLGALACTOSAMINYLTRANSFERASE"/>
    <property type="match status" value="1"/>
</dbReference>
<keyword evidence="1" id="KW-0808">Transferase</keyword>
<keyword evidence="2" id="KW-1015">Disulfide bond</keyword>
<dbReference type="RefSeq" id="XP_005113255.3">
    <property type="nucleotide sequence ID" value="XM_005113198.3"/>
</dbReference>
<evidence type="ECO:0000259" key="4">
    <source>
        <dbReference type="Pfam" id="PF02709"/>
    </source>
</evidence>
<dbReference type="SUPFAM" id="SSF53448">
    <property type="entry name" value="Nucleotide-diphospho-sugar transferases"/>
    <property type="match status" value="1"/>
</dbReference>
<dbReference type="InterPro" id="IPR029044">
    <property type="entry name" value="Nucleotide-diphossugar_trans"/>
</dbReference>
<accession>A0ABM0KAZ9</accession>
<gene>
    <name evidence="6" type="primary">LOC101853995</name>
</gene>
<name>A0ABM0KAZ9_APLCA</name>
<keyword evidence="5" id="KW-1185">Reference proteome</keyword>
<dbReference type="GeneID" id="101853995"/>
<proteinExistence type="predicted"/>
<reference evidence="6" key="1">
    <citation type="submission" date="2025-08" db="UniProtKB">
        <authorList>
            <consortium name="RefSeq"/>
        </authorList>
    </citation>
    <scope>IDENTIFICATION</scope>
</reference>
<protein>
    <submittedName>
        <fullName evidence="6">Polypeptide N-acetylgalactosaminyltransferase 5</fullName>
    </submittedName>
</protein>
<dbReference type="InterPro" id="IPR001173">
    <property type="entry name" value="Glyco_trans_2-like"/>
</dbReference>
<evidence type="ECO:0000313" key="5">
    <source>
        <dbReference type="Proteomes" id="UP000694888"/>
    </source>
</evidence>
<dbReference type="PANTHER" id="PTHR11675:SF131">
    <property type="entry name" value="POLYPEPTIDE N-ACETYLGALACTOSAMINYLTRANSFERASE 9-RELATED"/>
    <property type="match status" value="1"/>
</dbReference>
<feature type="domain" description="Glycosyltransferase 2-like" evidence="3">
    <location>
        <begin position="2"/>
        <end position="79"/>
    </location>
</feature>
<evidence type="ECO:0000256" key="1">
    <source>
        <dbReference type="ARBA" id="ARBA00022679"/>
    </source>
</evidence>
<evidence type="ECO:0000313" key="6">
    <source>
        <dbReference type="RefSeq" id="XP_005113255.3"/>
    </source>
</evidence>
<evidence type="ECO:0000259" key="3">
    <source>
        <dbReference type="Pfam" id="PF00535"/>
    </source>
</evidence>
<dbReference type="Pfam" id="PF02709">
    <property type="entry name" value="Glyco_transf_7C"/>
    <property type="match status" value="1"/>
</dbReference>
<feature type="domain" description="Galactosyltransferase C-terminal" evidence="4">
    <location>
        <begin position="110"/>
        <end position="160"/>
    </location>
</feature>
<dbReference type="Gene3D" id="3.90.550.10">
    <property type="entry name" value="Spore Coat Polysaccharide Biosynthesis Protein SpsA, Chain A"/>
    <property type="match status" value="1"/>
</dbReference>
<sequence length="258" mass="29955">MPNVRLLRARKRLGLIMGRNELFQQSRGDIVVFLDSHIEFFPGWWEPLIKPIANNSRAVVFPNIEYINPATFQVASSKYPSAVGGFDISRMNFNWLYDRNDVNKKSGKDYLESPTMPGGLYAISREWFSYLGGYDEKMNIWGAENLEISFKIWMCGGQILLSACSHVGHVFRRQNPNLVGQRLGWRNMIRLAEVWMDGYKHLFYEELAYELGDFGDVAERVQIRNSLQCHSFHWYLTNILPEVKKKIDEYGTYSGFVS</sequence>
<organism evidence="5 6">
    <name type="scientific">Aplysia californica</name>
    <name type="common">California sea hare</name>
    <dbReference type="NCBI Taxonomy" id="6500"/>
    <lineage>
        <taxon>Eukaryota</taxon>
        <taxon>Metazoa</taxon>
        <taxon>Spiralia</taxon>
        <taxon>Lophotrochozoa</taxon>
        <taxon>Mollusca</taxon>
        <taxon>Gastropoda</taxon>
        <taxon>Heterobranchia</taxon>
        <taxon>Euthyneura</taxon>
        <taxon>Tectipleura</taxon>
        <taxon>Aplysiida</taxon>
        <taxon>Aplysioidea</taxon>
        <taxon>Aplysiidae</taxon>
        <taxon>Aplysia</taxon>
    </lineage>
</organism>
<dbReference type="Proteomes" id="UP000694888">
    <property type="component" value="Unplaced"/>
</dbReference>